<dbReference type="SMART" id="SM00409">
    <property type="entry name" value="IG"/>
    <property type="match status" value="5"/>
</dbReference>
<evidence type="ECO:0000259" key="7">
    <source>
        <dbReference type="PROSITE" id="PS50835"/>
    </source>
</evidence>
<dbReference type="InterPro" id="IPR003598">
    <property type="entry name" value="Ig_sub2"/>
</dbReference>
<reference evidence="8 9" key="1">
    <citation type="submission" date="2022-01" db="EMBL/GenBank/DDBJ databases">
        <title>A chromosome-scale genome assembly of the false clownfish, Amphiprion ocellaris.</title>
        <authorList>
            <person name="Ryu T."/>
        </authorList>
    </citation>
    <scope>NUCLEOTIDE SEQUENCE [LARGE SCALE GENOMIC DNA]</scope>
</reference>
<keyword evidence="3 6" id="KW-1133">Transmembrane helix</keyword>
<dbReference type="InterPro" id="IPR007110">
    <property type="entry name" value="Ig-like_dom"/>
</dbReference>
<dbReference type="InterPro" id="IPR013106">
    <property type="entry name" value="Ig_V-set"/>
</dbReference>
<dbReference type="Pfam" id="PF08205">
    <property type="entry name" value="C2-set_2"/>
    <property type="match status" value="1"/>
</dbReference>
<dbReference type="AlphaFoldDB" id="A0A3Q1D221"/>
<evidence type="ECO:0000256" key="2">
    <source>
        <dbReference type="ARBA" id="ARBA00022692"/>
    </source>
</evidence>
<evidence type="ECO:0000313" key="9">
    <source>
        <dbReference type="Proteomes" id="UP001501940"/>
    </source>
</evidence>
<evidence type="ECO:0000313" key="8">
    <source>
        <dbReference type="Ensembl" id="ENSAOCP00000025086.2"/>
    </source>
</evidence>
<reference evidence="8" key="3">
    <citation type="submission" date="2025-09" db="UniProtKB">
        <authorList>
            <consortium name="Ensembl"/>
        </authorList>
    </citation>
    <scope>IDENTIFICATION</scope>
</reference>
<dbReference type="GO" id="GO:0043184">
    <property type="term" value="F:vascular endothelial growth factor receptor 2 binding"/>
    <property type="evidence" value="ECO:0007669"/>
    <property type="project" value="TreeGrafter"/>
</dbReference>
<keyword evidence="5" id="KW-1015">Disulfide bond</keyword>
<dbReference type="GeneID" id="111584351"/>
<dbReference type="GeneTree" id="ENSGT00940000155838"/>
<dbReference type="Ensembl" id="ENSAOCT00000001110.2">
    <property type="protein sequence ID" value="ENSAOCP00000025086.2"/>
    <property type="gene ID" value="ENSAOCG00000000763.2"/>
</dbReference>
<evidence type="ECO:0000256" key="1">
    <source>
        <dbReference type="ARBA" id="ARBA00004167"/>
    </source>
</evidence>
<feature type="domain" description="Ig-like" evidence="7">
    <location>
        <begin position="498"/>
        <end position="586"/>
    </location>
</feature>
<evidence type="ECO:0000256" key="5">
    <source>
        <dbReference type="ARBA" id="ARBA00023157"/>
    </source>
</evidence>
<dbReference type="GO" id="GO:0016020">
    <property type="term" value="C:membrane"/>
    <property type="evidence" value="ECO:0007669"/>
    <property type="project" value="UniProtKB-SubCell"/>
</dbReference>
<dbReference type="InterPro" id="IPR036179">
    <property type="entry name" value="Ig-like_dom_sf"/>
</dbReference>
<accession>A0A3Q1D221</accession>
<dbReference type="Gene3D" id="2.60.40.10">
    <property type="entry name" value="Immunoglobulins"/>
    <property type="match status" value="5"/>
</dbReference>
<keyword evidence="2 6" id="KW-0812">Transmembrane</keyword>
<dbReference type="InterPro" id="IPR003599">
    <property type="entry name" value="Ig_sub"/>
</dbReference>
<dbReference type="GO" id="GO:0044291">
    <property type="term" value="C:cell-cell contact zone"/>
    <property type="evidence" value="ECO:0007669"/>
    <property type="project" value="TreeGrafter"/>
</dbReference>
<comment type="subcellular location">
    <subcellularLocation>
        <location evidence="1">Membrane</location>
        <topology evidence="1">Single-pass membrane protein</topology>
    </subcellularLocation>
</comment>
<dbReference type="SUPFAM" id="SSF48726">
    <property type="entry name" value="Immunoglobulin"/>
    <property type="match status" value="5"/>
</dbReference>
<dbReference type="Pfam" id="PF13895">
    <property type="entry name" value="Ig_2"/>
    <property type="match status" value="1"/>
</dbReference>
<dbReference type="InterPro" id="IPR013098">
    <property type="entry name" value="Ig_I-set"/>
</dbReference>
<evidence type="ECO:0000256" key="3">
    <source>
        <dbReference type="ARBA" id="ARBA00022989"/>
    </source>
</evidence>
<reference evidence="8" key="2">
    <citation type="submission" date="2025-08" db="UniProtKB">
        <authorList>
            <consortium name="Ensembl"/>
        </authorList>
    </citation>
    <scope>IDENTIFICATION</scope>
</reference>
<organism evidence="8 9">
    <name type="scientific">Amphiprion ocellaris</name>
    <name type="common">Clown anemonefish</name>
    <dbReference type="NCBI Taxonomy" id="80972"/>
    <lineage>
        <taxon>Eukaryota</taxon>
        <taxon>Metazoa</taxon>
        <taxon>Chordata</taxon>
        <taxon>Craniata</taxon>
        <taxon>Vertebrata</taxon>
        <taxon>Euteleostomi</taxon>
        <taxon>Actinopterygii</taxon>
        <taxon>Neopterygii</taxon>
        <taxon>Teleostei</taxon>
        <taxon>Neoteleostei</taxon>
        <taxon>Acanthomorphata</taxon>
        <taxon>Ovalentaria</taxon>
        <taxon>Pomacentridae</taxon>
        <taxon>Amphiprion</taxon>
    </lineage>
</organism>
<dbReference type="Pfam" id="PF07679">
    <property type="entry name" value="I-set"/>
    <property type="match status" value="1"/>
</dbReference>
<dbReference type="RefSeq" id="XP_054868270.1">
    <property type="nucleotide sequence ID" value="XM_055012295.1"/>
</dbReference>
<keyword evidence="4 6" id="KW-0472">Membrane</keyword>
<feature type="transmembrane region" description="Helical" evidence="6">
    <location>
        <begin position="625"/>
        <end position="648"/>
    </location>
</feature>
<dbReference type="CTD" id="338313"/>
<feature type="domain" description="Ig-like" evidence="7">
    <location>
        <begin position="323"/>
        <end position="402"/>
    </location>
</feature>
<dbReference type="PANTHER" id="PTHR45889:SF3">
    <property type="entry name" value="CELL ADHESION MOLECULE 4"/>
    <property type="match status" value="1"/>
</dbReference>
<evidence type="ECO:0000256" key="6">
    <source>
        <dbReference type="SAM" id="Phobius"/>
    </source>
</evidence>
<feature type="domain" description="Ig-like" evidence="7">
    <location>
        <begin position="214"/>
        <end position="317"/>
    </location>
</feature>
<feature type="domain" description="Ig-like" evidence="7">
    <location>
        <begin position="413"/>
        <end position="491"/>
    </location>
</feature>
<keyword evidence="9" id="KW-1185">Reference proteome</keyword>
<proteinExistence type="predicted"/>
<dbReference type="GO" id="GO:0035020">
    <property type="term" value="P:regulation of Rac protein signal transduction"/>
    <property type="evidence" value="ECO:0007669"/>
    <property type="project" value="TreeGrafter"/>
</dbReference>
<dbReference type="GO" id="GO:0007156">
    <property type="term" value="P:homophilic cell adhesion via plasma membrane adhesion molecules"/>
    <property type="evidence" value="ECO:0007669"/>
    <property type="project" value="TreeGrafter"/>
</dbReference>
<dbReference type="PANTHER" id="PTHR45889">
    <property type="entry name" value="IG-LIKE DOMAIN-CONTAINING PROTEIN"/>
    <property type="match status" value="1"/>
</dbReference>
<evidence type="ECO:0000256" key="4">
    <source>
        <dbReference type="ARBA" id="ARBA00023136"/>
    </source>
</evidence>
<protein>
    <recommendedName>
        <fullName evidence="7">Ig-like domain-containing protein</fullName>
    </recommendedName>
</protein>
<dbReference type="InterPro" id="IPR013783">
    <property type="entry name" value="Ig-like_fold"/>
</dbReference>
<dbReference type="GO" id="GO:0061041">
    <property type="term" value="P:regulation of wound healing"/>
    <property type="evidence" value="ECO:0007669"/>
    <property type="project" value="TreeGrafter"/>
</dbReference>
<dbReference type="SMART" id="SM00408">
    <property type="entry name" value="IGc2"/>
    <property type="match status" value="4"/>
</dbReference>
<dbReference type="Proteomes" id="UP001501940">
    <property type="component" value="Chromosome 7"/>
</dbReference>
<feature type="domain" description="Ig-like" evidence="7">
    <location>
        <begin position="95"/>
        <end position="207"/>
    </location>
</feature>
<dbReference type="InterPro" id="IPR013162">
    <property type="entry name" value="CD80_C2-set"/>
</dbReference>
<name>A0A3Q1D221_AMPOC</name>
<dbReference type="Pfam" id="PF07686">
    <property type="entry name" value="V-set"/>
    <property type="match status" value="1"/>
</dbReference>
<dbReference type="PROSITE" id="PS50835">
    <property type="entry name" value="IG_LIKE"/>
    <property type="match status" value="5"/>
</dbReference>
<sequence length="699" mass="76425">MHVCLSDWSRLWFSYSGGSLSLPLLHHLPPHAAPPCRFLALLRVSDSFSSSSGSVRLTSAQLGHLQHRPPAMALRDTGSLLVGLLLLFHTWGAWAEVVVSMEDRVEVSLRETAQITCMFTSDDGIGGMTIQWSYVTRSGENQRIYHQDSLMTNVEPGTPYTDRISVNSTGDIVLSIRNVQLEDEVEFVCLVTSLTDGSAEGRTKLLVFEAPNLPTIEGVQTGISVNEDHPSVIGSCEVKNGYPKPNITWYKGNTPLRSIPDVVNVVSSITTESSGLYSVKSELRMKVEKEDKDAQFYCEVTYFVPGGMSMTETSLINITVYYPSTAVNIWVESPKGQIKEGDTIELHCSGNGNPQTAIFTIRHLLDDTTWETNMLVLENVTRQNSGVYECISMDMDTVEEISQNTSLFVHYLGRATVISEKNEVYQGEDLNATCNAVASLPTETAWLKDDKVIAKGHILTLQDTTFDTAGTYVCKVTVPDIEGMETSGTLRVYVQGPPEIMGEDFKEIGTFDSTVDLSCNVRGFPVPKITWTNTDGKDISTSPQTVTEEGAESVVSVKVTSNMIVFCNASNEYGADAVTFSIKAITHTTTTATTTTTISTTVSLVPVKTATPIPPKKIKKEGNGVIIAVIIICILLLAILGSVLYFLYKKGKICGRSGKQDLTKEKSNKDNIVVEMKSDNTEEAILLGVNGEKQPPNDQ</sequence>